<gene>
    <name evidence="1" type="ORF">HHL25_05725</name>
</gene>
<proteinExistence type="predicted"/>
<keyword evidence="2" id="KW-1185">Reference proteome</keyword>
<dbReference type="Proteomes" id="UP000541470">
    <property type="component" value="Unassembled WGS sequence"/>
</dbReference>
<name>A0A7Y0AU96_9HYPH</name>
<evidence type="ECO:0000313" key="1">
    <source>
        <dbReference type="EMBL" id="NML73623.1"/>
    </source>
</evidence>
<sequence length="70" mass="7806">MTLVGFDTRISSHAPRMPRVANPLGILMTAAHAVNRWRTRRADARALEALPFDLRKDLGWPSADSNSHVL</sequence>
<dbReference type="RefSeq" id="WP_169588099.1">
    <property type="nucleotide sequence ID" value="NZ_JABBGK010000001.1"/>
</dbReference>
<evidence type="ECO:0000313" key="2">
    <source>
        <dbReference type="Proteomes" id="UP000541470"/>
    </source>
</evidence>
<comment type="caution">
    <text evidence="1">The sequence shown here is derived from an EMBL/GenBank/DDBJ whole genome shotgun (WGS) entry which is preliminary data.</text>
</comment>
<evidence type="ECO:0008006" key="3">
    <source>
        <dbReference type="Google" id="ProtNLM"/>
    </source>
</evidence>
<accession>A0A7Y0AU96</accession>
<protein>
    <recommendedName>
        <fullName evidence="3">DUF1127 domain-containing protein</fullName>
    </recommendedName>
</protein>
<reference evidence="1 2" key="1">
    <citation type="submission" date="2020-04" db="EMBL/GenBank/DDBJ databases">
        <title>Rhizobium sp. S-51 isolated from soil.</title>
        <authorList>
            <person name="Dahal R.H."/>
        </authorList>
    </citation>
    <scope>NUCLEOTIDE SEQUENCE [LARGE SCALE GENOMIC DNA]</scope>
    <source>
        <strain evidence="1 2">S-51</strain>
    </source>
</reference>
<dbReference type="EMBL" id="JABBGK010000001">
    <property type="protein sequence ID" value="NML73623.1"/>
    <property type="molecule type" value="Genomic_DNA"/>
</dbReference>
<organism evidence="1 2">
    <name type="scientific">Rhizobium terricola</name>
    <dbReference type="NCBI Taxonomy" id="2728849"/>
    <lineage>
        <taxon>Bacteria</taxon>
        <taxon>Pseudomonadati</taxon>
        <taxon>Pseudomonadota</taxon>
        <taxon>Alphaproteobacteria</taxon>
        <taxon>Hyphomicrobiales</taxon>
        <taxon>Rhizobiaceae</taxon>
        <taxon>Rhizobium/Agrobacterium group</taxon>
        <taxon>Rhizobium</taxon>
    </lineage>
</organism>
<dbReference type="AlphaFoldDB" id="A0A7Y0AU96"/>